<dbReference type="EMBL" id="FQNF01000021">
    <property type="protein sequence ID" value="SGZ39321.1"/>
    <property type="molecule type" value="Genomic_DNA"/>
</dbReference>
<evidence type="ECO:0000313" key="2">
    <source>
        <dbReference type="EMBL" id="SGZ39321.1"/>
    </source>
</evidence>
<name>A0A1L0CLL7_9ASCO</name>
<dbReference type="Pfam" id="PF04825">
    <property type="entry name" value="Rad21_Rec8_N"/>
    <property type="match status" value="1"/>
</dbReference>
<keyword evidence="3" id="KW-1185">Reference proteome</keyword>
<dbReference type="OrthoDB" id="10071381at2759"/>
<reference evidence="3" key="1">
    <citation type="submission" date="2016-11" db="EMBL/GenBank/DDBJ databases">
        <authorList>
            <person name="Guldener U."/>
        </authorList>
    </citation>
    <scope>NUCLEOTIDE SEQUENCE [LARGE SCALE GENOMIC DNA]</scope>
</reference>
<sequence length="539" mass="61392">MTTIRSGIELKDLGINDGIKNISNKTQKQVITKSNIPELIELIISTNKEYFNLKDNSIYLTNIIQIYKYKTKLLLDDVTGTILHLRNVFKGQMTSISTTSSLNDNSISIFKDKGLTIEGKDNITSKRIVSDINNIMSLNNGDINKYLSTRTTLKSQQKKNNFVGDVLDATSLFQYDDLDLVDEVEFGRSKKDKRTSLLNYERYDNNTQSSSNVSMSLDDIEFGRNESLLNKADVSLNSSMNEALALNDQNTDPFGFHEELDHDDILNDQGDDELDDGDYSLEQPRVMSEPEHGIEMDDMDLNINTPPQSPRAKGKRVQFGIPNNKFIKNYNLQVVVPDRSVEVPKRVYLQAMKKSINANDNQESINGRVNKRVLEQIYNFNDLQTLSLINLRQLKRSKVNQVNTSIIQSDDENAGDLSLQFDNIEQPEEVPEIDDDFNLMDHGSMNESINLEVQTENNSQSSYLTSTTPSMRLQREKDHIQQEMILAKTSDTKMEFKDLFETNKLNKAEVSQLFLQVLNLTTEDKIVVEQVGSNIYISK</sequence>
<evidence type="ECO:0000259" key="1">
    <source>
        <dbReference type="Pfam" id="PF04825"/>
    </source>
</evidence>
<protein>
    <recommendedName>
        <fullName evidence="1">Rad21/Rec8-like protein N-terminal domain-containing protein</fullName>
    </recommendedName>
</protein>
<organism evidence="2 3">
    <name type="scientific">Hanseniaspora guilliermondii</name>
    <dbReference type="NCBI Taxonomy" id="56406"/>
    <lineage>
        <taxon>Eukaryota</taxon>
        <taxon>Fungi</taxon>
        <taxon>Dikarya</taxon>
        <taxon>Ascomycota</taxon>
        <taxon>Saccharomycotina</taxon>
        <taxon>Saccharomycetes</taxon>
        <taxon>Saccharomycodales</taxon>
        <taxon>Saccharomycodaceae</taxon>
        <taxon>Hanseniaspora</taxon>
    </lineage>
</organism>
<accession>A0A1L0CLL7</accession>
<dbReference type="VEuPathDB" id="FungiDB:HGUI_01521"/>
<dbReference type="AlphaFoldDB" id="A0A1L0CLL7"/>
<dbReference type="Proteomes" id="UP000183365">
    <property type="component" value="Unassembled WGS sequence"/>
</dbReference>
<gene>
    <name evidence="2" type="ORF">HGUI_01521</name>
</gene>
<evidence type="ECO:0000313" key="3">
    <source>
        <dbReference type="Proteomes" id="UP000183365"/>
    </source>
</evidence>
<feature type="domain" description="Rad21/Rec8-like protein N-terminal" evidence="1">
    <location>
        <begin position="22"/>
        <end position="96"/>
    </location>
</feature>
<proteinExistence type="predicted"/>
<dbReference type="InterPro" id="IPR006910">
    <property type="entry name" value="Rad21_Rec8_N"/>
</dbReference>